<sequence>MLPAAKTDEVLLKVNKDIDFVKYDISWSENIKNTPSFLVAHQGNNDPGDIRSIPKGSLQIAGEISVDSFCSGVLRLALFDKDTQLVAERLCFIDKQDYLVKTSFATSIVNTNSYAENLFALNFEEAFKGSYAVSVTDAGFENETPFNQNIYSDMLINSYLNRKLNFPPSFFENPTDSTDKIIDQEIIAAKWVAKKWEDKIFYFSADLNGMNIGNIEGQIFHKGKRNKALINEGVQLVTLSEDSTSQIYSFKTDSIGRFKIENPNLYGRNKLIFSPVNKSYSINVILDVAKQPVESIKTNEVKRSLKGEVSGLTNAYDSLLAQKGYLENVIVQTSLRNQERALDERYTMGQFRRWGEIYDVRDQVNNTKIIVDHLSPSYRNVRVEYLSDGSRKMRARNISGKLMNAILFLDEVPTDEYKLDRIQTNDIAMVKIIPDYERSGQEVMPAVLFYTRKGADYIASDANYDIEYFDGFSAVQAFDNPKNLTILR</sequence>
<dbReference type="EMBL" id="JAKWBL010000004">
    <property type="protein sequence ID" value="MCH5600128.1"/>
    <property type="molecule type" value="Genomic_DNA"/>
</dbReference>
<evidence type="ECO:0000313" key="2">
    <source>
        <dbReference type="Proteomes" id="UP001202248"/>
    </source>
</evidence>
<name>A0ABS9SNZ0_9BACT</name>
<evidence type="ECO:0008006" key="3">
    <source>
        <dbReference type="Google" id="ProtNLM"/>
    </source>
</evidence>
<keyword evidence="2" id="KW-1185">Reference proteome</keyword>
<organism evidence="1 2">
    <name type="scientific">Niabella ginsengisoli</name>
    <dbReference type="NCBI Taxonomy" id="522298"/>
    <lineage>
        <taxon>Bacteria</taxon>
        <taxon>Pseudomonadati</taxon>
        <taxon>Bacteroidota</taxon>
        <taxon>Chitinophagia</taxon>
        <taxon>Chitinophagales</taxon>
        <taxon>Chitinophagaceae</taxon>
        <taxon>Niabella</taxon>
    </lineage>
</organism>
<evidence type="ECO:0000313" key="1">
    <source>
        <dbReference type="EMBL" id="MCH5600128.1"/>
    </source>
</evidence>
<gene>
    <name evidence="1" type="ORF">MKP09_20510</name>
</gene>
<dbReference type="Proteomes" id="UP001202248">
    <property type="component" value="Unassembled WGS sequence"/>
</dbReference>
<protein>
    <recommendedName>
        <fullName evidence="3">Carboxypeptidase regulatory-like domain-containing protein</fullName>
    </recommendedName>
</protein>
<reference evidence="1 2" key="1">
    <citation type="submission" date="2022-02" db="EMBL/GenBank/DDBJ databases">
        <authorList>
            <person name="Min J."/>
        </authorList>
    </citation>
    <scope>NUCLEOTIDE SEQUENCE [LARGE SCALE GENOMIC DNA]</scope>
    <source>
        <strain evidence="1 2">GR10-1</strain>
    </source>
</reference>
<accession>A0ABS9SNZ0</accession>
<dbReference type="RefSeq" id="WP_240832140.1">
    <property type="nucleotide sequence ID" value="NZ_JAKWBL010000004.1"/>
</dbReference>
<comment type="caution">
    <text evidence="1">The sequence shown here is derived from an EMBL/GenBank/DDBJ whole genome shotgun (WGS) entry which is preliminary data.</text>
</comment>
<proteinExistence type="predicted"/>